<evidence type="ECO:0000259" key="1">
    <source>
        <dbReference type="Pfam" id="PF01261"/>
    </source>
</evidence>
<dbReference type="InterPro" id="IPR036237">
    <property type="entry name" value="Xyl_isomerase-like_sf"/>
</dbReference>
<organism evidence="2 3">
    <name type="scientific">Rhizorhabdus histidinilytica</name>
    <dbReference type="NCBI Taxonomy" id="439228"/>
    <lineage>
        <taxon>Bacteria</taxon>
        <taxon>Pseudomonadati</taxon>
        <taxon>Pseudomonadota</taxon>
        <taxon>Alphaproteobacteria</taxon>
        <taxon>Sphingomonadales</taxon>
        <taxon>Sphingomonadaceae</taxon>
        <taxon>Rhizorhabdus</taxon>
    </lineage>
</organism>
<dbReference type="InterPro" id="IPR013022">
    <property type="entry name" value="Xyl_isomerase-like_TIM-brl"/>
</dbReference>
<dbReference type="OrthoDB" id="9786584at2"/>
<reference evidence="3" key="1">
    <citation type="submission" date="2017-02" db="EMBL/GenBank/DDBJ databases">
        <authorList>
            <person name="Varghese N."/>
            <person name="Submissions S."/>
        </authorList>
    </citation>
    <scope>NUCLEOTIDE SEQUENCE [LARGE SCALE GENOMIC DNA]</scope>
    <source>
        <strain evidence="3">UM2</strain>
    </source>
</reference>
<dbReference type="GO" id="GO:0016853">
    <property type="term" value="F:isomerase activity"/>
    <property type="evidence" value="ECO:0007669"/>
    <property type="project" value="UniProtKB-KW"/>
</dbReference>
<keyword evidence="2" id="KW-0413">Isomerase</keyword>
<dbReference type="Proteomes" id="UP000189818">
    <property type="component" value="Unassembled WGS sequence"/>
</dbReference>
<dbReference type="EMBL" id="FUYM01000001">
    <property type="protein sequence ID" value="SKB29556.1"/>
    <property type="molecule type" value="Genomic_DNA"/>
</dbReference>
<dbReference type="STRING" id="439228.SAMN06295920_101547"/>
<dbReference type="Gene3D" id="3.20.20.150">
    <property type="entry name" value="Divalent-metal-dependent TIM barrel enzymes"/>
    <property type="match status" value="1"/>
</dbReference>
<name>A0A1T5A3K8_9SPHN</name>
<evidence type="ECO:0000313" key="3">
    <source>
        <dbReference type="Proteomes" id="UP000189818"/>
    </source>
</evidence>
<feature type="domain" description="Xylose isomerase-like TIM barrel" evidence="1">
    <location>
        <begin position="39"/>
        <end position="255"/>
    </location>
</feature>
<keyword evidence="2" id="KW-0670">Pyruvate</keyword>
<dbReference type="RefSeq" id="WP_079646476.1">
    <property type="nucleotide sequence ID" value="NZ_FUYM01000001.1"/>
</dbReference>
<dbReference type="InterPro" id="IPR050312">
    <property type="entry name" value="IolE/XylAMocC-like"/>
</dbReference>
<sequence length="272" mass="28933">MDGGLTPPLWGRRRFAAHLGIASPDRPLLEGGIDPIAQIERAHALGFAGITDNGLMLRPPEVQRRMGERLRALGMEMGSFTHDSPGERPRFFWGASQPDLDAALAPTFAAAERVGGVVNLVLLDTGAPRPDQLARATDNLGRAAMLARERGIRLALEPVSRIRVPLALVEHMAEAAAIVVRIDDAAFGLILDSCHMALGGEDIAAAILAQADRLRVVQIADMPGRVEPGAGELDFASILAALDRIGWQGMLEAEFDPLGDEPAMLGALARLG</sequence>
<keyword evidence="3" id="KW-1185">Reference proteome</keyword>
<gene>
    <name evidence="2" type="ORF">SAMN06295920_101547</name>
</gene>
<dbReference type="Pfam" id="PF01261">
    <property type="entry name" value="AP_endonuc_2"/>
    <property type="match status" value="1"/>
</dbReference>
<dbReference type="PANTHER" id="PTHR12110">
    <property type="entry name" value="HYDROXYPYRUVATE ISOMERASE"/>
    <property type="match status" value="1"/>
</dbReference>
<evidence type="ECO:0000313" key="2">
    <source>
        <dbReference type="EMBL" id="SKB29556.1"/>
    </source>
</evidence>
<dbReference type="SUPFAM" id="SSF51658">
    <property type="entry name" value="Xylose isomerase-like"/>
    <property type="match status" value="1"/>
</dbReference>
<proteinExistence type="predicted"/>
<dbReference type="AlphaFoldDB" id="A0A1T5A3K8"/>
<protein>
    <submittedName>
        <fullName evidence="2">Hydroxypyruvate isomerase</fullName>
    </submittedName>
</protein>
<accession>A0A1T5A3K8</accession>